<evidence type="ECO:0000313" key="3">
    <source>
        <dbReference type="Proteomes" id="UP001159364"/>
    </source>
</evidence>
<dbReference type="Proteomes" id="UP001159364">
    <property type="component" value="Unassembled WGS sequence"/>
</dbReference>
<dbReference type="EMBL" id="JAIWQS010000152">
    <property type="protein sequence ID" value="KAJ8747544.1"/>
    <property type="molecule type" value="Genomic_DNA"/>
</dbReference>
<evidence type="ECO:0000256" key="1">
    <source>
        <dbReference type="SAM" id="Phobius"/>
    </source>
</evidence>
<name>A0AAV8S618_9ROSI</name>
<comment type="caution">
    <text evidence="2">The sequence shown here is derived from an EMBL/GenBank/DDBJ whole genome shotgun (WGS) entry which is preliminary data.</text>
</comment>
<organism evidence="2 3">
    <name type="scientific">Erythroxylum novogranatense</name>
    <dbReference type="NCBI Taxonomy" id="1862640"/>
    <lineage>
        <taxon>Eukaryota</taxon>
        <taxon>Viridiplantae</taxon>
        <taxon>Streptophyta</taxon>
        <taxon>Embryophyta</taxon>
        <taxon>Tracheophyta</taxon>
        <taxon>Spermatophyta</taxon>
        <taxon>Magnoliopsida</taxon>
        <taxon>eudicotyledons</taxon>
        <taxon>Gunneridae</taxon>
        <taxon>Pentapetalae</taxon>
        <taxon>rosids</taxon>
        <taxon>fabids</taxon>
        <taxon>Malpighiales</taxon>
        <taxon>Erythroxylaceae</taxon>
        <taxon>Erythroxylum</taxon>
    </lineage>
</organism>
<gene>
    <name evidence="2" type="ORF">K2173_013079</name>
</gene>
<feature type="transmembrane region" description="Helical" evidence="1">
    <location>
        <begin position="62"/>
        <end position="86"/>
    </location>
</feature>
<evidence type="ECO:0000313" key="2">
    <source>
        <dbReference type="EMBL" id="KAJ8747544.1"/>
    </source>
</evidence>
<dbReference type="AlphaFoldDB" id="A0AAV8S618"/>
<feature type="transmembrane region" description="Helical" evidence="1">
    <location>
        <begin position="16"/>
        <end position="42"/>
    </location>
</feature>
<accession>A0AAV8S618</accession>
<protein>
    <recommendedName>
        <fullName evidence="4">Secreted protein</fullName>
    </recommendedName>
</protein>
<sequence length="95" mass="10651">MSVGSAAFKLSRVASVFFLFFFVTIIENLASSSLSISLWYKFLAFSNLSQPPPFSPPFGRGLWSRTLCFLFSEFLSVFVFSCNLCLAPEKLEEKG</sequence>
<keyword evidence="3" id="KW-1185">Reference proteome</keyword>
<keyword evidence="1" id="KW-0812">Transmembrane</keyword>
<evidence type="ECO:0008006" key="4">
    <source>
        <dbReference type="Google" id="ProtNLM"/>
    </source>
</evidence>
<keyword evidence="1" id="KW-0472">Membrane</keyword>
<reference evidence="2 3" key="1">
    <citation type="submission" date="2021-09" db="EMBL/GenBank/DDBJ databases">
        <title>Genomic insights and catalytic innovation underlie evolution of tropane alkaloids biosynthesis.</title>
        <authorList>
            <person name="Wang Y.-J."/>
            <person name="Tian T."/>
            <person name="Huang J.-P."/>
            <person name="Huang S.-X."/>
        </authorList>
    </citation>
    <scope>NUCLEOTIDE SEQUENCE [LARGE SCALE GENOMIC DNA]</scope>
    <source>
        <strain evidence="2">KIB-2018</strain>
        <tissue evidence="2">Leaf</tissue>
    </source>
</reference>
<proteinExistence type="predicted"/>
<keyword evidence="1" id="KW-1133">Transmembrane helix</keyword>